<dbReference type="OrthoDB" id="2445244at2759"/>
<feature type="domain" description="DDE Tnp4" evidence="3">
    <location>
        <begin position="8"/>
        <end position="54"/>
    </location>
</feature>
<comment type="caution">
    <text evidence="4">The sequence shown here is derived from an EMBL/GenBank/DDBJ whole genome shotgun (WGS) entry which is preliminary data.</text>
</comment>
<evidence type="ECO:0000259" key="3">
    <source>
        <dbReference type="Pfam" id="PF13359"/>
    </source>
</evidence>
<sequence length="55" mass="6407">MGNPARRFPNDTHILGDSAFPLMPWLLVPFKERMTQPLTRPQRQYNKVHSSARMA</sequence>
<name>A0A9N9H4L8_9GLOM</name>
<dbReference type="Proteomes" id="UP000789572">
    <property type="component" value="Unassembled WGS sequence"/>
</dbReference>
<organism evidence="4 5">
    <name type="scientific">Paraglomus occultum</name>
    <dbReference type="NCBI Taxonomy" id="144539"/>
    <lineage>
        <taxon>Eukaryota</taxon>
        <taxon>Fungi</taxon>
        <taxon>Fungi incertae sedis</taxon>
        <taxon>Mucoromycota</taxon>
        <taxon>Glomeromycotina</taxon>
        <taxon>Glomeromycetes</taxon>
        <taxon>Paraglomerales</taxon>
        <taxon>Paraglomeraceae</taxon>
        <taxon>Paraglomus</taxon>
    </lineage>
</organism>
<dbReference type="GO" id="GO:0046872">
    <property type="term" value="F:metal ion binding"/>
    <property type="evidence" value="ECO:0007669"/>
    <property type="project" value="UniProtKB-KW"/>
</dbReference>
<comment type="cofactor">
    <cofactor evidence="1">
        <name>a divalent metal cation</name>
        <dbReference type="ChEBI" id="CHEBI:60240"/>
    </cofactor>
</comment>
<reference evidence="4" key="1">
    <citation type="submission" date="2021-06" db="EMBL/GenBank/DDBJ databases">
        <authorList>
            <person name="Kallberg Y."/>
            <person name="Tangrot J."/>
            <person name="Rosling A."/>
        </authorList>
    </citation>
    <scope>NUCLEOTIDE SEQUENCE</scope>
    <source>
        <strain evidence="4">IA702</strain>
    </source>
</reference>
<dbReference type="AlphaFoldDB" id="A0A9N9H4L8"/>
<keyword evidence="5" id="KW-1185">Reference proteome</keyword>
<protein>
    <submittedName>
        <fullName evidence="4">9385_t:CDS:1</fullName>
    </submittedName>
</protein>
<feature type="non-terminal residue" evidence="4">
    <location>
        <position position="1"/>
    </location>
</feature>
<dbReference type="Pfam" id="PF13359">
    <property type="entry name" value="DDE_Tnp_4"/>
    <property type="match status" value="1"/>
</dbReference>
<gene>
    <name evidence="4" type="ORF">POCULU_LOCUS9817</name>
</gene>
<accession>A0A9N9H4L8</accession>
<proteinExistence type="predicted"/>
<evidence type="ECO:0000313" key="5">
    <source>
        <dbReference type="Proteomes" id="UP000789572"/>
    </source>
</evidence>
<evidence type="ECO:0000313" key="4">
    <source>
        <dbReference type="EMBL" id="CAG8648478.1"/>
    </source>
</evidence>
<dbReference type="EMBL" id="CAJVPJ010004099">
    <property type="protein sequence ID" value="CAG8648478.1"/>
    <property type="molecule type" value="Genomic_DNA"/>
</dbReference>
<keyword evidence="2" id="KW-0479">Metal-binding</keyword>
<dbReference type="InterPro" id="IPR027806">
    <property type="entry name" value="HARBI1_dom"/>
</dbReference>
<evidence type="ECO:0000256" key="1">
    <source>
        <dbReference type="ARBA" id="ARBA00001968"/>
    </source>
</evidence>
<evidence type="ECO:0000256" key="2">
    <source>
        <dbReference type="ARBA" id="ARBA00022723"/>
    </source>
</evidence>